<sequence>MSSAQDPFYIVKDEIQESSTFHQWEHIPVASGEQSHLTKELLSNCDNIDWQEGRHYQYVLAAQRLAKEHRITDNENFY</sequence>
<organism evidence="2">
    <name type="scientific">Tanacetum cinerariifolium</name>
    <name type="common">Dalmatian daisy</name>
    <name type="synonym">Chrysanthemum cinerariifolium</name>
    <dbReference type="NCBI Taxonomy" id="118510"/>
    <lineage>
        <taxon>Eukaryota</taxon>
        <taxon>Viridiplantae</taxon>
        <taxon>Streptophyta</taxon>
        <taxon>Embryophyta</taxon>
        <taxon>Tracheophyta</taxon>
        <taxon>Spermatophyta</taxon>
        <taxon>Magnoliopsida</taxon>
        <taxon>eudicotyledons</taxon>
        <taxon>Gunneridae</taxon>
        <taxon>Pentapetalae</taxon>
        <taxon>asterids</taxon>
        <taxon>campanulids</taxon>
        <taxon>Asterales</taxon>
        <taxon>Asteraceae</taxon>
        <taxon>Asteroideae</taxon>
        <taxon>Anthemideae</taxon>
        <taxon>Anthemidinae</taxon>
        <taxon>Tanacetum</taxon>
    </lineage>
</organism>
<dbReference type="EMBL" id="BKCJ010194756">
    <property type="protein sequence ID" value="GEY62637.1"/>
    <property type="molecule type" value="Genomic_DNA"/>
</dbReference>
<protein>
    <submittedName>
        <fullName evidence="2">Syntaxin-61-like</fullName>
    </submittedName>
</protein>
<evidence type="ECO:0000313" key="2">
    <source>
        <dbReference type="EMBL" id="GEY62637.1"/>
    </source>
</evidence>
<accession>A0A699HXK6</accession>
<dbReference type="Gene3D" id="1.20.58.90">
    <property type="match status" value="1"/>
</dbReference>
<keyword evidence="1" id="KW-0813">Transport</keyword>
<evidence type="ECO:0000256" key="1">
    <source>
        <dbReference type="ARBA" id="ARBA00022927"/>
    </source>
</evidence>
<dbReference type="SUPFAM" id="SSF47661">
    <property type="entry name" value="t-snare proteins"/>
    <property type="match status" value="1"/>
</dbReference>
<dbReference type="InterPro" id="IPR010989">
    <property type="entry name" value="SNARE"/>
</dbReference>
<dbReference type="AlphaFoldDB" id="A0A699HXK6"/>
<dbReference type="GO" id="GO:0016192">
    <property type="term" value="P:vesicle-mediated transport"/>
    <property type="evidence" value="ECO:0007669"/>
    <property type="project" value="InterPro"/>
</dbReference>
<comment type="caution">
    <text evidence="2">The sequence shown here is derived from an EMBL/GenBank/DDBJ whole genome shotgun (WGS) entry which is preliminary data.</text>
</comment>
<keyword evidence="1" id="KW-0653">Protein transport</keyword>
<reference evidence="2" key="1">
    <citation type="journal article" date="2019" name="Sci. Rep.">
        <title>Draft genome of Tanacetum cinerariifolium, the natural source of mosquito coil.</title>
        <authorList>
            <person name="Yamashiro T."/>
            <person name="Shiraishi A."/>
            <person name="Satake H."/>
            <person name="Nakayama K."/>
        </authorList>
    </citation>
    <scope>NUCLEOTIDE SEQUENCE</scope>
</reference>
<dbReference type="GO" id="GO:0016020">
    <property type="term" value="C:membrane"/>
    <property type="evidence" value="ECO:0007669"/>
    <property type="project" value="InterPro"/>
</dbReference>
<gene>
    <name evidence="2" type="ORF">Tci_434611</name>
</gene>
<name>A0A699HXK6_TANCI</name>
<dbReference type="GO" id="GO:0015031">
    <property type="term" value="P:protein transport"/>
    <property type="evidence" value="ECO:0007669"/>
    <property type="project" value="UniProtKB-KW"/>
</dbReference>
<proteinExistence type="predicted"/>